<comment type="similarity">
    <text evidence="2">Belongs to the epsin family.</text>
</comment>
<dbReference type="GO" id="GO:0006897">
    <property type="term" value="P:endocytosis"/>
    <property type="evidence" value="ECO:0007669"/>
    <property type="project" value="TreeGrafter"/>
</dbReference>
<dbReference type="Gene3D" id="1.25.40.90">
    <property type="match status" value="1"/>
</dbReference>
<keyword evidence="4" id="KW-0597">Phosphoprotein</keyword>
<dbReference type="GO" id="GO:0005768">
    <property type="term" value="C:endosome"/>
    <property type="evidence" value="ECO:0007669"/>
    <property type="project" value="TreeGrafter"/>
</dbReference>
<feature type="domain" description="ENTH" evidence="8">
    <location>
        <begin position="12"/>
        <end position="144"/>
    </location>
</feature>
<sequence length="294" mass="33139">MTTSALRRQVKNIVHNYSEAEVKVREATSNDPWGPPSSLMSEIADLTFNTVAFAEVMGMLWRRLNDSGKNWRHVYKALTLLDYLLKTGSERVAHQCRENLYTIQTLKDFQYIDRDGKDQGVNVREKVKQVMALLKDEERLRQERTHALKTKERMALEGAGIGSGQLGLGRSRGSPSSYNSSSSSPRYTSDLEQARPQTSGEEELQLQLALAMSREEAEKVRPWGSRGSPTAGLGEVRSWRGDDSPVANGTGAMVRRWQDKEPEREEKKEEDEKLKTSQVGRGCSAWADRACDMN</sequence>
<dbReference type="InterPro" id="IPR003903">
    <property type="entry name" value="UIM_dom"/>
</dbReference>
<dbReference type="AlphaFoldDB" id="A0A452UGT6"/>
<keyword evidence="5" id="KW-0677">Repeat</keyword>
<evidence type="ECO:0000256" key="4">
    <source>
        <dbReference type="ARBA" id="ARBA00022553"/>
    </source>
</evidence>
<accession>A0A452UGT6</accession>
<keyword evidence="3" id="KW-0963">Cytoplasm</keyword>
<dbReference type="SUPFAM" id="SSF48464">
    <property type="entry name" value="ENTH/VHS domain"/>
    <property type="match status" value="1"/>
</dbReference>
<dbReference type="PANTHER" id="PTHR12276:SF16">
    <property type="entry name" value="EPSIN-3"/>
    <property type="match status" value="1"/>
</dbReference>
<dbReference type="OMA" id="KCGNERI"/>
<dbReference type="GO" id="GO:0005886">
    <property type="term" value="C:plasma membrane"/>
    <property type="evidence" value="ECO:0007669"/>
    <property type="project" value="TreeGrafter"/>
</dbReference>
<organism evidence="9">
    <name type="scientific">Ursus maritimus</name>
    <name type="common">Polar bear</name>
    <name type="synonym">Thalarctos maritimus</name>
    <dbReference type="NCBI Taxonomy" id="29073"/>
    <lineage>
        <taxon>Eukaryota</taxon>
        <taxon>Metazoa</taxon>
        <taxon>Chordata</taxon>
        <taxon>Craniata</taxon>
        <taxon>Vertebrata</taxon>
        <taxon>Euteleostomi</taxon>
        <taxon>Mammalia</taxon>
        <taxon>Eutheria</taxon>
        <taxon>Laurasiatheria</taxon>
        <taxon>Carnivora</taxon>
        <taxon>Caniformia</taxon>
        <taxon>Ursidae</taxon>
        <taxon>Ursus</taxon>
    </lineage>
</organism>
<name>A0A452UGT6_URSMA</name>
<proteinExistence type="inferred from homology"/>
<evidence type="ECO:0000256" key="1">
    <source>
        <dbReference type="ARBA" id="ARBA00004496"/>
    </source>
</evidence>
<dbReference type="GO" id="GO:0030276">
    <property type="term" value="F:clathrin binding"/>
    <property type="evidence" value="ECO:0007669"/>
    <property type="project" value="TreeGrafter"/>
</dbReference>
<reference evidence="9" key="1">
    <citation type="submission" date="2019-03" db="UniProtKB">
        <authorList>
            <consortium name="Ensembl"/>
        </authorList>
    </citation>
    <scope>IDENTIFICATION</scope>
</reference>
<dbReference type="GeneTree" id="ENSGT00940000158217"/>
<feature type="region of interest" description="Disordered" evidence="7">
    <location>
        <begin position="154"/>
        <end position="206"/>
    </location>
</feature>
<dbReference type="GO" id="GO:0030125">
    <property type="term" value="C:clathrin vesicle coat"/>
    <property type="evidence" value="ECO:0007669"/>
    <property type="project" value="TreeGrafter"/>
</dbReference>
<evidence type="ECO:0000313" key="9">
    <source>
        <dbReference type="Ensembl" id="ENSUMAP00000020109"/>
    </source>
</evidence>
<dbReference type="Ensembl" id="ENSUMAT00000023823.1">
    <property type="protein sequence ID" value="ENSUMAP00000020109.1"/>
    <property type="gene ID" value="ENSUMAG00000014739.1"/>
</dbReference>
<dbReference type="FunFam" id="1.25.40.90:FF:000002">
    <property type="entry name" value="epsin-2 isoform X1"/>
    <property type="match status" value="1"/>
</dbReference>
<evidence type="ECO:0000259" key="8">
    <source>
        <dbReference type="PROSITE" id="PS50942"/>
    </source>
</evidence>
<evidence type="ECO:0000256" key="7">
    <source>
        <dbReference type="SAM" id="MobiDB-lite"/>
    </source>
</evidence>
<evidence type="ECO:0000256" key="5">
    <source>
        <dbReference type="ARBA" id="ARBA00022737"/>
    </source>
</evidence>
<protein>
    <recommendedName>
        <fullName evidence="8">ENTH domain-containing protein</fullName>
    </recommendedName>
</protein>
<dbReference type="PANTHER" id="PTHR12276">
    <property type="entry name" value="EPSIN/ENT-RELATED"/>
    <property type="match status" value="1"/>
</dbReference>
<dbReference type="CDD" id="cd16990">
    <property type="entry name" value="ENTH_Epsin"/>
    <property type="match status" value="1"/>
</dbReference>
<comment type="subcellular location">
    <subcellularLocation>
        <location evidence="1">Cytoplasm</location>
    </subcellularLocation>
</comment>
<dbReference type="Pfam" id="PF01417">
    <property type="entry name" value="ENTH"/>
    <property type="match status" value="1"/>
</dbReference>
<feature type="compositionally biased region" description="Basic and acidic residues" evidence="7">
    <location>
        <begin position="256"/>
        <end position="275"/>
    </location>
</feature>
<dbReference type="PROSITE" id="PS50942">
    <property type="entry name" value="ENTH"/>
    <property type="match status" value="1"/>
</dbReference>
<dbReference type="SMART" id="SM00273">
    <property type="entry name" value="ENTH"/>
    <property type="match status" value="1"/>
</dbReference>
<dbReference type="InterPro" id="IPR008942">
    <property type="entry name" value="ENTH_VHS"/>
</dbReference>
<dbReference type="GO" id="GO:0005543">
    <property type="term" value="F:phospholipid binding"/>
    <property type="evidence" value="ECO:0007669"/>
    <property type="project" value="TreeGrafter"/>
</dbReference>
<evidence type="ECO:0000256" key="2">
    <source>
        <dbReference type="ARBA" id="ARBA00010130"/>
    </source>
</evidence>
<evidence type="ECO:0000256" key="6">
    <source>
        <dbReference type="ARBA" id="ARBA00023121"/>
    </source>
</evidence>
<keyword evidence="6" id="KW-0446">Lipid-binding</keyword>
<dbReference type="PROSITE" id="PS50330">
    <property type="entry name" value="UIM"/>
    <property type="match status" value="1"/>
</dbReference>
<dbReference type="InterPro" id="IPR013809">
    <property type="entry name" value="ENTH"/>
</dbReference>
<feature type="region of interest" description="Disordered" evidence="7">
    <location>
        <begin position="219"/>
        <end position="281"/>
    </location>
</feature>
<evidence type="ECO:0000256" key="3">
    <source>
        <dbReference type="ARBA" id="ARBA00022490"/>
    </source>
</evidence>
<feature type="compositionally biased region" description="Low complexity" evidence="7">
    <location>
        <begin position="168"/>
        <end position="188"/>
    </location>
</feature>